<protein>
    <submittedName>
        <fullName evidence="2">Uncharacterized protein</fullName>
    </submittedName>
</protein>
<keyword evidence="1" id="KW-1133">Transmembrane helix</keyword>
<keyword evidence="3" id="KW-1185">Reference proteome</keyword>
<evidence type="ECO:0000313" key="2">
    <source>
        <dbReference type="EMBL" id="TBW20667.1"/>
    </source>
</evidence>
<dbReference type="Proteomes" id="UP000293036">
    <property type="component" value="Unassembled WGS sequence"/>
</dbReference>
<sequence>MNVLTQALDLIAKFVILGGALYGLFGVITLAGGLKDHNGQQQSTGLWQLAGGAMIIAAAALFKTIAI</sequence>
<organism evidence="2 3">
    <name type="scientific">Arcanobacterium bovis</name>
    <dbReference type="NCBI Taxonomy" id="2529275"/>
    <lineage>
        <taxon>Bacteria</taxon>
        <taxon>Bacillati</taxon>
        <taxon>Actinomycetota</taxon>
        <taxon>Actinomycetes</taxon>
        <taxon>Actinomycetales</taxon>
        <taxon>Actinomycetaceae</taxon>
        <taxon>Arcanobacterium</taxon>
    </lineage>
</organism>
<proteinExistence type="predicted"/>
<feature type="transmembrane region" description="Helical" evidence="1">
    <location>
        <begin position="46"/>
        <end position="66"/>
    </location>
</feature>
<gene>
    <name evidence="2" type="ORF">EZJ44_08570</name>
</gene>
<dbReference type="AlphaFoldDB" id="A0A4Q9V021"/>
<feature type="transmembrane region" description="Helical" evidence="1">
    <location>
        <begin position="12"/>
        <end position="34"/>
    </location>
</feature>
<evidence type="ECO:0000313" key="3">
    <source>
        <dbReference type="Proteomes" id="UP000293036"/>
    </source>
</evidence>
<dbReference type="EMBL" id="SJDT01000018">
    <property type="protein sequence ID" value="TBW20667.1"/>
    <property type="molecule type" value="Genomic_DNA"/>
</dbReference>
<dbReference type="RefSeq" id="WP_131282573.1">
    <property type="nucleotide sequence ID" value="NZ_JBHSLR010000009.1"/>
</dbReference>
<keyword evidence="1" id="KW-0472">Membrane</keyword>
<accession>A0A4Q9V021</accession>
<evidence type="ECO:0000256" key="1">
    <source>
        <dbReference type="SAM" id="Phobius"/>
    </source>
</evidence>
<comment type="caution">
    <text evidence="2">The sequence shown here is derived from an EMBL/GenBank/DDBJ whole genome shotgun (WGS) entry which is preliminary data.</text>
</comment>
<dbReference type="OrthoDB" id="2187082at2"/>
<name>A0A4Q9V021_9ACTO</name>
<keyword evidence="1" id="KW-0812">Transmembrane</keyword>
<reference evidence="2 3" key="1">
    <citation type="submission" date="2019-02" db="EMBL/GenBank/DDBJ databases">
        <title>Arcanobacterium bovis sp. nov., isolated from the milk of a cow with mastitis.</title>
        <authorList>
            <person name="Sammra O."/>
            <person name="Foster G."/>
            <person name="Hassan A."/>
            <person name="Alssahen M."/>
            <person name="Laemmler C."/>
            <person name="Borowiak M."/>
            <person name="Malorny B."/>
            <person name="Abdulmawjood A."/>
        </authorList>
    </citation>
    <scope>NUCLEOTIDE SEQUENCE [LARGE SCALE GENOMIC DNA]</scope>
    <source>
        <strain evidence="2 3">C605018/01/1</strain>
    </source>
</reference>